<dbReference type="InterPro" id="IPR013798">
    <property type="entry name" value="Indole-3-glycerol_P_synth_dom"/>
</dbReference>
<comment type="catalytic activity">
    <reaction evidence="1 11">
        <text>1-(2-carboxyphenylamino)-1-deoxy-D-ribulose 5-phosphate + H(+) = (1S,2R)-1-C-(indol-3-yl)glycerol 3-phosphate + CO2 + H2O</text>
        <dbReference type="Rhea" id="RHEA:23476"/>
        <dbReference type="ChEBI" id="CHEBI:15377"/>
        <dbReference type="ChEBI" id="CHEBI:15378"/>
        <dbReference type="ChEBI" id="CHEBI:16526"/>
        <dbReference type="ChEBI" id="CHEBI:58613"/>
        <dbReference type="ChEBI" id="CHEBI:58866"/>
        <dbReference type="EC" id="4.1.1.48"/>
    </reaction>
</comment>
<dbReference type="InterPro" id="IPR045186">
    <property type="entry name" value="Indole-3-glycerol_P_synth"/>
</dbReference>
<dbReference type="OrthoDB" id="15223at2157"/>
<evidence type="ECO:0000256" key="8">
    <source>
        <dbReference type="ARBA" id="ARBA00022822"/>
    </source>
</evidence>
<dbReference type="PROSITE" id="PS00614">
    <property type="entry name" value="IGPS"/>
    <property type="match status" value="1"/>
</dbReference>
<evidence type="ECO:0000256" key="6">
    <source>
        <dbReference type="ARBA" id="ARBA00022605"/>
    </source>
</evidence>
<keyword evidence="8 11" id="KW-0822">Tryptophan biosynthesis</keyword>
<keyword evidence="6 11" id="KW-0028">Amino-acid biosynthesis</keyword>
<dbReference type="HOGENOM" id="CLU_034247_0_1_2"/>
<keyword evidence="9 11" id="KW-0057">Aromatic amino acid biosynthesis</keyword>
<evidence type="ECO:0000256" key="5">
    <source>
        <dbReference type="ARBA" id="ARBA00018080"/>
    </source>
</evidence>
<evidence type="ECO:0000256" key="9">
    <source>
        <dbReference type="ARBA" id="ARBA00023141"/>
    </source>
</evidence>
<keyword evidence="10 11" id="KW-0456">Lyase</keyword>
<evidence type="ECO:0000256" key="3">
    <source>
        <dbReference type="ARBA" id="ARBA00008737"/>
    </source>
</evidence>
<evidence type="ECO:0000256" key="2">
    <source>
        <dbReference type="ARBA" id="ARBA00004696"/>
    </source>
</evidence>
<accession>D7E705</accession>
<sequence>MHHIIGNIIDSTKKRVDDLKKNNSYSGIDKTDIRNIETIINETKKYYKVPVIAEIKPASPSTFYREISPPDAASIAKEMEKAGAAAISVLTEPDYFHGSIDNLDYVRNESTLPVLRKDFIIDETQMDEQQTDLILLIASVLGNQLENFVSTAQSKGIQPLVEVHDRNELEKALQTSAKIIGINNRNLNTFEIDLQTTYDLAPIIKQYDIENNTNHIVISESGIDSQEDVKQLINSGADALLIGSSIIKSDDIYSKTKELVESLK</sequence>
<name>D7E705_METEZ</name>
<keyword evidence="14" id="KW-1185">Reference proteome</keyword>
<gene>
    <name evidence="11" type="primary">trpC</name>
    <name evidence="13" type="ordered locus">Metev_0728</name>
</gene>
<evidence type="ECO:0000256" key="4">
    <source>
        <dbReference type="ARBA" id="ARBA00012362"/>
    </source>
</evidence>
<dbReference type="InterPro" id="IPR011060">
    <property type="entry name" value="RibuloseP-bd_barrel"/>
</dbReference>
<evidence type="ECO:0000256" key="11">
    <source>
        <dbReference type="HAMAP-Rule" id="MF_00134"/>
    </source>
</evidence>
<proteinExistence type="inferred from homology"/>
<comment type="pathway">
    <text evidence="2 11">Amino-acid biosynthesis; L-tryptophan biosynthesis; L-tryptophan from chorismate: step 4/5.</text>
</comment>
<dbReference type="InterPro" id="IPR013785">
    <property type="entry name" value="Aldolase_TIM"/>
</dbReference>
<dbReference type="GO" id="GO:0000162">
    <property type="term" value="P:L-tryptophan biosynthetic process"/>
    <property type="evidence" value="ECO:0007669"/>
    <property type="project" value="UniProtKB-UniRule"/>
</dbReference>
<dbReference type="InterPro" id="IPR001468">
    <property type="entry name" value="Indole-3-GlycerolPSynthase_CS"/>
</dbReference>
<evidence type="ECO:0000313" key="13">
    <source>
        <dbReference type="EMBL" id="ADI73629.1"/>
    </source>
</evidence>
<evidence type="ECO:0000256" key="10">
    <source>
        <dbReference type="ARBA" id="ARBA00023239"/>
    </source>
</evidence>
<evidence type="ECO:0000256" key="1">
    <source>
        <dbReference type="ARBA" id="ARBA00001633"/>
    </source>
</evidence>
<dbReference type="EC" id="4.1.1.48" evidence="4 11"/>
<feature type="domain" description="Indole-3-glycerol phosphate synthase" evidence="12">
    <location>
        <begin position="8"/>
        <end position="259"/>
    </location>
</feature>
<evidence type="ECO:0000259" key="12">
    <source>
        <dbReference type="Pfam" id="PF00218"/>
    </source>
</evidence>
<dbReference type="Proteomes" id="UP000000391">
    <property type="component" value="Chromosome"/>
</dbReference>
<dbReference type="SUPFAM" id="SSF51366">
    <property type="entry name" value="Ribulose-phoshate binding barrel"/>
    <property type="match status" value="1"/>
</dbReference>
<dbReference type="GO" id="GO:0004640">
    <property type="term" value="F:phosphoribosylanthranilate isomerase activity"/>
    <property type="evidence" value="ECO:0007669"/>
    <property type="project" value="TreeGrafter"/>
</dbReference>
<dbReference type="HAMAP" id="MF_00134_A">
    <property type="entry name" value="IGPS_A"/>
    <property type="match status" value="1"/>
</dbReference>
<dbReference type="Gene3D" id="3.20.20.70">
    <property type="entry name" value="Aldolase class I"/>
    <property type="match status" value="1"/>
</dbReference>
<keyword evidence="7 11" id="KW-0210">Decarboxylase</keyword>
<dbReference type="PANTHER" id="PTHR22854">
    <property type="entry name" value="TRYPTOPHAN BIOSYNTHESIS PROTEIN"/>
    <property type="match status" value="1"/>
</dbReference>
<dbReference type="GO" id="GO:0004425">
    <property type="term" value="F:indole-3-glycerol-phosphate synthase activity"/>
    <property type="evidence" value="ECO:0007669"/>
    <property type="project" value="UniProtKB-UniRule"/>
</dbReference>
<dbReference type="STRING" id="644295.Metev_0728"/>
<evidence type="ECO:0000256" key="7">
    <source>
        <dbReference type="ARBA" id="ARBA00022793"/>
    </source>
</evidence>
<dbReference type="UniPathway" id="UPA00035">
    <property type="reaction ID" value="UER00043"/>
</dbReference>
<reference evidence="13 14" key="1">
    <citation type="submission" date="2010-06" db="EMBL/GenBank/DDBJ databases">
        <title>Complete sequence chromosome of Methanohalobium evestigatum Z-7303.</title>
        <authorList>
            <consortium name="US DOE Joint Genome Institute"/>
            <person name="Lucas S."/>
            <person name="Copeland A."/>
            <person name="Lapidus A."/>
            <person name="Cheng J.-F."/>
            <person name="Bruce D."/>
            <person name="Goodwin L."/>
            <person name="Pitluck S."/>
            <person name="Saunders E."/>
            <person name="Detter J.C."/>
            <person name="Han C."/>
            <person name="Tapia R."/>
            <person name="Land M."/>
            <person name="Hauser L."/>
            <person name="Kyrpides N."/>
            <person name="Mikhailova N."/>
            <person name="Sieprawska-Lupa M."/>
            <person name="Whitman W.B."/>
            <person name="Anderson I."/>
            <person name="Woyke T."/>
        </authorList>
    </citation>
    <scope>NUCLEOTIDE SEQUENCE [LARGE SCALE GENOMIC DNA]</scope>
    <source>
        <strain evidence="14">ATCC BAA-1072 / DSM 3721 / NBRC 107634 / OCM 161 / Z-7303</strain>
    </source>
</reference>
<organism evidence="13 14">
    <name type="scientific">Methanohalobium evestigatum (strain ATCC BAA-1072 / DSM 3721 / NBRC 107634 / OCM 161 / Z-7303)</name>
    <dbReference type="NCBI Taxonomy" id="644295"/>
    <lineage>
        <taxon>Archaea</taxon>
        <taxon>Methanobacteriati</taxon>
        <taxon>Methanobacteriota</taxon>
        <taxon>Stenosarchaea group</taxon>
        <taxon>Methanomicrobia</taxon>
        <taxon>Methanosarcinales</taxon>
        <taxon>Methanosarcinaceae</taxon>
        <taxon>Methanohalobium</taxon>
    </lineage>
</organism>
<protein>
    <recommendedName>
        <fullName evidence="5 11">Indole-3-glycerol phosphate synthase</fullName>
        <shortName evidence="11">IGPS</shortName>
        <ecNumber evidence="4 11">4.1.1.48</ecNumber>
    </recommendedName>
</protein>
<dbReference type="CDD" id="cd00331">
    <property type="entry name" value="IGPS"/>
    <property type="match status" value="1"/>
</dbReference>
<dbReference type="AlphaFoldDB" id="D7E705"/>
<dbReference type="Pfam" id="PF00218">
    <property type="entry name" value="IGPS"/>
    <property type="match status" value="1"/>
</dbReference>
<dbReference type="EMBL" id="CP002069">
    <property type="protein sequence ID" value="ADI73629.1"/>
    <property type="molecule type" value="Genomic_DNA"/>
</dbReference>
<dbReference type="KEGG" id="mev:Metev_0728"/>
<evidence type="ECO:0000313" key="14">
    <source>
        <dbReference type="Proteomes" id="UP000000391"/>
    </source>
</evidence>
<dbReference type="PANTHER" id="PTHR22854:SF2">
    <property type="entry name" value="INDOLE-3-GLYCEROL-PHOSPHATE SYNTHASE"/>
    <property type="match status" value="1"/>
</dbReference>
<comment type="similarity">
    <text evidence="3 11">Belongs to the TrpC family.</text>
</comment>